<dbReference type="GO" id="GO:0015297">
    <property type="term" value="F:antiporter activity"/>
    <property type="evidence" value="ECO:0007669"/>
    <property type="project" value="UniProtKB-KW"/>
</dbReference>
<evidence type="ECO:0000256" key="6">
    <source>
        <dbReference type="ARBA" id="ARBA00022989"/>
    </source>
</evidence>
<dbReference type="RefSeq" id="WP_013879993.1">
    <property type="nucleotide sequence ID" value="NC_015666.1"/>
</dbReference>
<keyword evidence="8 9" id="KW-0472">Membrane</keyword>
<evidence type="ECO:0000313" key="11">
    <source>
        <dbReference type="EMBL" id="AEH37102.1"/>
    </source>
</evidence>
<evidence type="ECO:0000256" key="3">
    <source>
        <dbReference type="ARBA" id="ARBA00022449"/>
    </source>
</evidence>
<accession>F8DBI3</accession>
<feature type="transmembrane region" description="Helical" evidence="9">
    <location>
        <begin position="6"/>
        <end position="25"/>
    </location>
</feature>
<feature type="transmembrane region" description="Helical" evidence="9">
    <location>
        <begin position="373"/>
        <end position="394"/>
    </location>
</feature>
<gene>
    <name evidence="11" type="ordered locus">Halxa_2484</name>
</gene>
<keyword evidence="6 9" id="KW-1133">Transmembrane helix</keyword>
<dbReference type="GO" id="GO:1902600">
    <property type="term" value="P:proton transmembrane transport"/>
    <property type="evidence" value="ECO:0007669"/>
    <property type="project" value="InterPro"/>
</dbReference>
<dbReference type="Gene3D" id="1.20.1530.20">
    <property type="match status" value="1"/>
</dbReference>
<dbReference type="Pfam" id="PF00999">
    <property type="entry name" value="Na_H_Exchanger"/>
    <property type="match status" value="1"/>
</dbReference>
<organism evidence="11 12">
    <name type="scientific">Halopiger xanaduensis (strain DSM 18323 / JCM 14033 / SH-6)</name>
    <dbReference type="NCBI Taxonomy" id="797210"/>
    <lineage>
        <taxon>Archaea</taxon>
        <taxon>Methanobacteriati</taxon>
        <taxon>Methanobacteriota</taxon>
        <taxon>Stenosarchaea group</taxon>
        <taxon>Halobacteria</taxon>
        <taxon>Halobacteriales</taxon>
        <taxon>Natrialbaceae</taxon>
        <taxon>Halopiger</taxon>
    </lineage>
</organism>
<dbReference type="HOGENOM" id="CLU_008635_6_1_2"/>
<dbReference type="KEGG" id="hxa:Halxa_2484"/>
<protein>
    <submittedName>
        <fullName evidence="11">Sodium/hydrogen exchanger</fullName>
    </submittedName>
</protein>
<evidence type="ECO:0000256" key="2">
    <source>
        <dbReference type="ARBA" id="ARBA00022448"/>
    </source>
</evidence>
<evidence type="ECO:0000256" key="9">
    <source>
        <dbReference type="SAM" id="Phobius"/>
    </source>
</evidence>
<dbReference type="STRING" id="797210.Halxa_2484"/>
<dbReference type="PANTHER" id="PTHR32507">
    <property type="entry name" value="NA(+)/H(+) ANTIPORTER 1"/>
    <property type="match status" value="1"/>
</dbReference>
<feature type="transmembrane region" description="Helical" evidence="9">
    <location>
        <begin position="198"/>
        <end position="217"/>
    </location>
</feature>
<keyword evidence="5 9" id="KW-0812">Transmembrane</keyword>
<dbReference type="EMBL" id="CP002839">
    <property type="protein sequence ID" value="AEH37102.1"/>
    <property type="molecule type" value="Genomic_DNA"/>
</dbReference>
<evidence type="ECO:0000256" key="8">
    <source>
        <dbReference type="ARBA" id="ARBA00023136"/>
    </source>
</evidence>
<dbReference type="GeneID" id="10797439"/>
<evidence type="ECO:0000259" key="10">
    <source>
        <dbReference type="Pfam" id="PF00999"/>
    </source>
</evidence>
<comment type="subcellular location">
    <subcellularLocation>
        <location evidence="1">Cell membrane</location>
        <topology evidence="1">Multi-pass membrane protein</topology>
    </subcellularLocation>
</comment>
<dbReference type="InterPro" id="IPR038770">
    <property type="entry name" value="Na+/solute_symporter_sf"/>
</dbReference>
<feature type="transmembrane region" description="Helical" evidence="9">
    <location>
        <begin position="93"/>
        <end position="116"/>
    </location>
</feature>
<proteinExistence type="predicted"/>
<dbReference type="eggNOG" id="arCOG01961">
    <property type="taxonomic scope" value="Archaea"/>
</dbReference>
<evidence type="ECO:0000256" key="1">
    <source>
        <dbReference type="ARBA" id="ARBA00004651"/>
    </source>
</evidence>
<feature type="transmembrane region" description="Helical" evidence="9">
    <location>
        <begin position="315"/>
        <end position="336"/>
    </location>
</feature>
<dbReference type="GO" id="GO:0005886">
    <property type="term" value="C:plasma membrane"/>
    <property type="evidence" value="ECO:0007669"/>
    <property type="project" value="UniProtKB-SubCell"/>
</dbReference>
<keyword evidence="4" id="KW-1003">Cell membrane</keyword>
<dbReference type="PANTHER" id="PTHR32507:SF8">
    <property type="entry name" value="CNH1P"/>
    <property type="match status" value="1"/>
</dbReference>
<keyword evidence="7" id="KW-0406">Ion transport</keyword>
<feature type="domain" description="Cation/H+ exchanger transmembrane" evidence="10">
    <location>
        <begin position="25"/>
        <end position="397"/>
    </location>
</feature>
<dbReference type="InterPro" id="IPR006153">
    <property type="entry name" value="Cation/H_exchanger_TM"/>
</dbReference>
<feature type="transmembrane region" description="Helical" evidence="9">
    <location>
        <begin position="290"/>
        <end position="309"/>
    </location>
</feature>
<reference evidence="11 12" key="1">
    <citation type="journal article" date="2012" name="Stand. Genomic Sci.">
        <title>Complete genome sequence of Halopiger xanaduensis type strain (SH-6(T)).</title>
        <authorList>
            <person name="Anderson I."/>
            <person name="Tindall B.J."/>
            <person name="Rohde M."/>
            <person name="Lucas S."/>
            <person name="Han J."/>
            <person name="Lapidus A."/>
            <person name="Cheng J.F."/>
            <person name="Goodwin L."/>
            <person name="Pitluck S."/>
            <person name="Peters L."/>
            <person name="Pati A."/>
            <person name="Mikhailova N."/>
            <person name="Pagani I."/>
            <person name="Teshima H."/>
            <person name="Han C."/>
            <person name="Tapia R."/>
            <person name="Land M."/>
            <person name="Woyke T."/>
            <person name="Klenk H.P."/>
            <person name="Kyrpides N."/>
            <person name="Ivanova N."/>
        </authorList>
    </citation>
    <scope>NUCLEOTIDE SEQUENCE [LARGE SCALE GENOMIC DNA]</scope>
    <source>
        <strain evidence="12">DSM 18323 / JCM 14033 / SH-6</strain>
    </source>
</reference>
<name>F8DBI3_HALXS</name>
<keyword evidence="12" id="KW-1185">Reference proteome</keyword>
<evidence type="ECO:0000256" key="5">
    <source>
        <dbReference type="ARBA" id="ARBA00022692"/>
    </source>
</evidence>
<evidence type="ECO:0000313" key="12">
    <source>
        <dbReference type="Proteomes" id="UP000006794"/>
    </source>
</evidence>
<dbReference type="Proteomes" id="UP000006794">
    <property type="component" value="Chromosome"/>
</dbReference>
<feature type="transmembrane region" description="Helical" evidence="9">
    <location>
        <begin position="32"/>
        <end position="52"/>
    </location>
</feature>
<evidence type="ECO:0000256" key="7">
    <source>
        <dbReference type="ARBA" id="ARBA00023065"/>
    </source>
</evidence>
<feature type="transmembrane region" description="Helical" evidence="9">
    <location>
        <begin position="343"/>
        <end position="361"/>
    </location>
</feature>
<sequence length="411" mass="43372">MSLYETALVIVGVAVLGTVALPRLLDNRPVSFPIVYVAFGIVVFSLPLELPAPDPLAHGTIAEHLTEIGVIVALMGAGLKIDRPPGFKRWKTAWRLLGITMPLTIAAAAVLGWWAVGLSIPTAVLLGAVIAPTDPVLAADVQVDPPQKGESDEVRFALTSEAGLNDGLAFPFTYLAIAMATAGVAPDNWLLEWLAVDVVYKIVVGVAVGWVFGYALAKFVFQYPASTQLAKAMGGAEALAATLIAYGLTELAGGYGFIAVFVAAVAIRGFERDHEYHQELHDFAEVVERLVVAALLVLFGGAIATGLFAPLTWRAALLGLALVLLVRPLAGLLGLVGYPPERNAIAFFGIRGIGSFYYLAYGVNNAEFDSSGIVWSIVGFAVLVSIVVHGVTAAPVMADLRREMPAPEATE</sequence>
<evidence type="ECO:0000256" key="4">
    <source>
        <dbReference type="ARBA" id="ARBA00022475"/>
    </source>
</evidence>
<feature type="transmembrane region" description="Helical" evidence="9">
    <location>
        <begin position="64"/>
        <end position="81"/>
    </location>
</feature>
<keyword evidence="2" id="KW-0813">Transport</keyword>
<keyword evidence="3" id="KW-0050">Antiport</keyword>
<dbReference type="AlphaFoldDB" id="F8DBI3"/>